<dbReference type="Pfam" id="PF02204">
    <property type="entry name" value="VPS9"/>
    <property type="match status" value="1"/>
</dbReference>
<dbReference type="PROSITE" id="PS51205">
    <property type="entry name" value="VPS9"/>
    <property type="match status" value="1"/>
</dbReference>
<dbReference type="GO" id="GO:0005085">
    <property type="term" value="F:guanyl-nucleotide exchange factor activity"/>
    <property type="evidence" value="ECO:0007669"/>
    <property type="project" value="InterPro"/>
</dbReference>
<dbReference type="InterPro" id="IPR037191">
    <property type="entry name" value="VPS9_dom_sf"/>
</dbReference>
<dbReference type="GO" id="GO:0003677">
    <property type="term" value="F:DNA binding"/>
    <property type="evidence" value="ECO:0007669"/>
    <property type="project" value="InterPro"/>
</dbReference>
<evidence type="ECO:0000256" key="3">
    <source>
        <dbReference type="ARBA" id="ARBA00022833"/>
    </source>
</evidence>
<dbReference type="InterPro" id="IPR002653">
    <property type="entry name" value="Znf_A20"/>
</dbReference>
<dbReference type="GO" id="GO:0031267">
    <property type="term" value="F:small GTPase binding"/>
    <property type="evidence" value="ECO:0007669"/>
    <property type="project" value="TreeGrafter"/>
</dbReference>
<dbReference type="GO" id="GO:0030139">
    <property type="term" value="C:endocytic vesicle"/>
    <property type="evidence" value="ECO:0007669"/>
    <property type="project" value="TreeGrafter"/>
</dbReference>
<dbReference type="GO" id="GO:0008270">
    <property type="term" value="F:zinc ion binding"/>
    <property type="evidence" value="ECO:0007669"/>
    <property type="project" value="UniProtKB-KW"/>
</dbReference>
<dbReference type="Gene3D" id="1.20.5.4770">
    <property type="match status" value="1"/>
</dbReference>
<evidence type="ECO:0000256" key="1">
    <source>
        <dbReference type="ARBA" id="ARBA00022723"/>
    </source>
</evidence>
<evidence type="ECO:0000259" key="6">
    <source>
        <dbReference type="PROSITE" id="PS51205"/>
    </source>
</evidence>
<keyword evidence="2" id="KW-0863">Zinc-finger</keyword>
<feature type="compositionally biased region" description="Polar residues" evidence="4">
    <location>
        <begin position="454"/>
        <end position="465"/>
    </location>
</feature>
<feature type="region of interest" description="Disordered" evidence="4">
    <location>
        <begin position="454"/>
        <end position="477"/>
    </location>
</feature>
<evidence type="ECO:0000259" key="5">
    <source>
        <dbReference type="PROSITE" id="PS51036"/>
    </source>
</evidence>
<evidence type="ECO:0000256" key="2">
    <source>
        <dbReference type="ARBA" id="ARBA00022771"/>
    </source>
</evidence>
<keyword evidence="1" id="KW-0479">Metal-binding</keyword>
<dbReference type="GO" id="GO:0005829">
    <property type="term" value="C:cytosol"/>
    <property type="evidence" value="ECO:0007669"/>
    <property type="project" value="TreeGrafter"/>
</dbReference>
<dbReference type="PANTHER" id="PTHR23101:SF122">
    <property type="entry name" value="RABAPTIN-5-ASSOCIATED EXCHANGE FACTOR FOR RAB5"/>
    <property type="match status" value="1"/>
</dbReference>
<dbReference type="InterPro" id="IPR041545">
    <property type="entry name" value="DUF5601"/>
</dbReference>
<dbReference type="InterPro" id="IPR045046">
    <property type="entry name" value="Vps9-like"/>
</dbReference>
<proteinExistence type="predicted"/>
<dbReference type="Pfam" id="PF18151">
    <property type="entry name" value="DUF5601"/>
    <property type="match status" value="1"/>
</dbReference>
<dbReference type="SMART" id="SM00259">
    <property type="entry name" value="ZnF_A20"/>
    <property type="match status" value="1"/>
</dbReference>
<reference evidence="7" key="1">
    <citation type="submission" date="2020-03" db="EMBL/GenBank/DDBJ databases">
        <title>Transcriptomic Profiling of the Digestive Tract of the Rat Flea, Xenopsylla cheopis, Following Blood Feeding and Infection with Yersinia pestis.</title>
        <authorList>
            <person name="Bland D.M."/>
            <person name="Martens C.A."/>
            <person name="Virtaneva K."/>
            <person name="Kanakabandi K."/>
            <person name="Long D."/>
            <person name="Rosenke R."/>
            <person name="Saturday G.A."/>
            <person name="Hoyt F.H."/>
            <person name="Bruno D.P."/>
            <person name="Ribeiro J.M.C."/>
            <person name="Hinnebusch J."/>
        </authorList>
    </citation>
    <scope>NUCLEOTIDE SEQUENCE</scope>
</reference>
<dbReference type="AlphaFoldDB" id="A0A6M2DH06"/>
<sequence length="706" mass="80334">MYAKKSPSLRIDQNDLKCKSGCGFYGNAQWDGYCSKCYREHQQKERQKQDLQVHRNKQATLNFQSDKQKKIKFSKLNVFRKSSNAKDLPRAEAIPKVQCEFVQQSNPDLEKLDKEFRSTFARNLTPIAERDVHKYLQALYKGVIKAPDISQAEEFVQNCYQLFEKQIHESSHYKMLTQETKENLLDFFEKYATTYLYKLLFCPTSTNDEEKDWAIQERIRQLNWVTSKHLDCHIDQGNAEVIELVYTAITELISMDSVKSPQEKLNCIVRCCRSIFMLLQTAYDGPASADEFLPVLIFIVLKANPTRLKSNINYITRFSNASRLMSGEGGYYFTNLCCAVSFIENLVADSLNMTEQQFEAYMNGPCRGDGQWEAALTMCEALHCGAQHLNDLSNLNTRSIKVSDGLRELKLQLEKFEEEITSKVTAIIARTPLIIPTKTTETDVKSMETNVQVNEDQNSEAQLSEFSEKPQSDSSTKIKNSEIKITVENGKTITHDYLNPVVHSFSNNLIIQEKDIVPNLKASASSEYLSPSPVFGFKSYDTQSLDELGTPDEMSNFLQNINYDIDLSDYSNDNSATEDLDASFFKSTSDILNNKNFVSEVPTSKSKNQTKTLSHIEYVEFDPLANGDYQTSTYKTPKNECIFDSNESPTTDCLLPSPIKPMKDIGQSIQNQTFHPLDINFDAVNRPNENIVSKTNPPVSTIDSII</sequence>
<feature type="domain" description="VPS9" evidence="6">
    <location>
        <begin position="209"/>
        <end position="352"/>
    </location>
</feature>
<dbReference type="SMART" id="SM00167">
    <property type="entry name" value="VPS9"/>
    <property type="match status" value="1"/>
</dbReference>
<evidence type="ECO:0000313" key="7">
    <source>
        <dbReference type="EMBL" id="NOV45539.1"/>
    </source>
</evidence>
<keyword evidence="3" id="KW-0862">Zinc</keyword>
<feature type="domain" description="A20-type" evidence="5">
    <location>
        <begin position="12"/>
        <end position="46"/>
    </location>
</feature>
<name>A0A6M2DH06_XENCH</name>
<dbReference type="EMBL" id="GIIL01001813">
    <property type="protein sequence ID" value="NOV45539.1"/>
    <property type="molecule type" value="Transcribed_RNA"/>
</dbReference>
<dbReference type="Pfam" id="PF01754">
    <property type="entry name" value="zf-A20"/>
    <property type="match status" value="1"/>
</dbReference>
<dbReference type="GO" id="GO:0016192">
    <property type="term" value="P:vesicle-mediated transport"/>
    <property type="evidence" value="ECO:0007669"/>
    <property type="project" value="InterPro"/>
</dbReference>
<dbReference type="Gene3D" id="1.10.246.120">
    <property type="match status" value="1"/>
</dbReference>
<dbReference type="InterPro" id="IPR003123">
    <property type="entry name" value="VPS9"/>
</dbReference>
<dbReference type="PROSITE" id="PS51036">
    <property type="entry name" value="ZF_A20"/>
    <property type="match status" value="1"/>
</dbReference>
<evidence type="ECO:0000256" key="4">
    <source>
        <dbReference type="SAM" id="MobiDB-lite"/>
    </source>
</evidence>
<dbReference type="SUPFAM" id="SSF109993">
    <property type="entry name" value="VPS9 domain"/>
    <property type="match status" value="1"/>
</dbReference>
<accession>A0A6M2DH06</accession>
<protein>
    <submittedName>
        <fullName evidence="7">Putative vacuolar assembly/sorting protein vps9</fullName>
    </submittedName>
</protein>
<dbReference type="PANTHER" id="PTHR23101">
    <property type="entry name" value="RAB GDP/GTP EXCHANGE FACTOR"/>
    <property type="match status" value="1"/>
</dbReference>
<organism evidence="7">
    <name type="scientific">Xenopsylla cheopis</name>
    <name type="common">Oriental rat flea</name>
    <name type="synonym">Pulex cheopis</name>
    <dbReference type="NCBI Taxonomy" id="163159"/>
    <lineage>
        <taxon>Eukaryota</taxon>
        <taxon>Metazoa</taxon>
        <taxon>Ecdysozoa</taxon>
        <taxon>Arthropoda</taxon>
        <taxon>Hexapoda</taxon>
        <taxon>Insecta</taxon>
        <taxon>Pterygota</taxon>
        <taxon>Neoptera</taxon>
        <taxon>Endopterygota</taxon>
        <taxon>Siphonaptera</taxon>
        <taxon>Pulicidae</taxon>
        <taxon>Xenopsyllinae</taxon>
        <taxon>Xenopsylla</taxon>
    </lineage>
</organism>
<dbReference type="Gene3D" id="1.20.1050.80">
    <property type="entry name" value="VPS9 domain"/>
    <property type="match status" value="1"/>
</dbReference>
<dbReference type="SUPFAM" id="SSF57716">
    <property type="entry name" value="Glucocorticoid receptor-like (DNA-binding domain)"/>
    <property type="match status" value="1"/>
</dbReference>